<evidence type="ECO:0000313" key="8">
    <source>
        <dbReference type="WBParaSite" id="Gr19_v10_g8286.t1"/>
    </source>
</evidence>
<sequence>MLKRKRYLPIDSYLEALTTPLERKQKRDQFYENIRFFYKRKWGFAFKPPSANGQEFDLFEMYEAVTSLGGWQKVTALNRWNEVLQLLKIDECIQMAEHAVQLLYMRFLSKFEQSETNNDISEEHEAELIAGRTSRFKGVTSLTQANYAEPPFSVPKAVSSTSLPDFHKLAFALLSGLPNEISFGLNILTVLSHPGPFVLNFAHCPQLIGILVALCGVHVNVEGPSNPSQLYEWWCQSSGYDFAAFWADSCVDEAHLWSAVYNPDGLNMDPANLDLFEATTSQLNRDDRLDLGIPINWRIFNILAIFHNLSFEEANFAAMGESHALIRLLLLCCNCRWQVLRRIAYETLSNIAKNIKLNSSSNALLNTVRRGLHSDDKCTVMRSMEIVAGLCATPANEVIVCDFFEESQILHRIFELLSLKDILVCVCAMESVMAISDLGRTACEAIARCGRSIEMLIGLLTTDAVSFGTAGLAGMQVVEVQGLHTRPYVAPNKKNPPPPLKLQPVPSLVQQRQQQAVLSSTTAAAPFAAEATTATRTNPRESATDQHRHSTASASHQLYNNSTNCNVQFTTQQQRASTRKKVYLKSPPLPLRHQQTPEGLPPLQNGLSTPAPLSRACAASERDFMCEWLMQFEAEAEDDDWSDDEGTDALMGATAGPIEPCARFFATASQMLFHVYNEHLVPLVQQHSSDNGEPPRIRCRWPLCDNTPRTLWSITTHLQDIHCTESALESAMLQRLEMGYHEYVYHIRQQFQRSRERPPPQNGYSDFAAQEAIRRHAFTNLRKEITDDSEGPVTRSIRLTSALILRNICRHSVTGRRKLRLHENFICWLSLSRMESARTLAHCLSEIGRHANNETEQQHNNNNSSSGDEQQQLQQNQQNTVWWGQTPETSTIGENPKLKYPIDSKTRSRVRG</sequence>
<dbReference type="Gene3D" id="1.10.150.60">
    <property type="entry name" value="ARID DNA-binding domain"/>
    <property type="match status" value="1"/>
</dbReference>
<dbReference type="InterPro" id="IPR011989">
    <property type="entry name" value="ARM-like"/>
</dbReference>
<reference evidence="8" key="1">
    <citation type="submission" date="2022-11" db="UniProtKB">
        <authorList>
            <consortium name="WormBaseParasite"/>
        </authorList>
    </citation>
    <scope>IDENTIFICATION</scope>
</reference>
<protein>
    <submittedName>
        <fullName evidence="8">ARID domain-containing protein</fullName>
    </submittedName>
</protein>
<evidence type="ECO:0000256" key="4">
    <source>
        <dbReference type="ARBA" id="ARBA00023242"/>
    </source>
</evidence>
<keyword evidence="2" id="KW-0805">Transcription regulation</keyword>
<name>A0A914I8K8_GLORO</name>
<dbReference type="SUPFAM" id="SSF46774">
    <property type="entry name" value="ARID-like"/>
    <property type="match status" value="1"/>
</dbReference>
<feature type="compositionally biased region" description="Basic and acidic residues" evidence="5">
    <location>
        <begin position="538"/>
        <end position="548"/>
    </location>
</feature>
<dbReference type="InterPro" id="IPR036431">
    <property type="entry name" value="ARID_dom_sf"/>
</dbReference>
<feature type="domain" description="ARID" evidence="6">
    <location>
        <begin position="24"/>
        <end position="116"/>
    </location>
</feature>
<evidence type="ECO:0000259" key="6">
    <source>
        <dbReference type="PROSITE" id="PS51011"/>
    </source>
</evidence>
<dbReference type="CDD" id="cd16100">
    <property type="entry name" value="ARID"/>
    <property type="match status" value="1"/>
</dbReference>
<evidence type="ECO:0000256" key="2">
    <source>
        <dbReference type="ARBA" id="ARBA00023015"/>
    </source>
</evidence>
<dbReference type="PANTHER" id="PTHR22970:SF14">
    <property type="entry name" value="AT-RICH INTERACTIVE DOMAIN-CONTAINING PROTEIN 2"/>
    <property type="match status" value="1"/>
</dbReference>
<organism evidence="7 8">
    <name type="scientific">Globodera rostochiensis</name>
    <name type="common">Golden nematode worm</name>
    <name type="synonym">Heterodera rostochiensis</name>
    <dbReference type="NCBI Taxonomy" id="31243"/>
    <lineage>
        <taxon>Eukaryota</taxon>
        <taxon>Metazoa</taxon>
        <taxon>Ecdysozoa</taxon>
        <taxon>Nematoda</taxon>
        <taxon>Chromadorea</taxon>
        <taxon>Rhabditida</taxon>
        <taxon>Tylenchina</taxon>
        <taxon>Tylenchomorpha</taxon>
        <taxon>Tylenchoidea</taxon>
        <taxon>Heteroderidae</taxon>
        <taxon>Heteroderinae</taxon>
        <taxon>Globodera</taxon>
    </lineage>
</organism>
<keyword evidence="1" id="KW-0156">Chromatin regulator</keyword>
<dbReference type="SUPFAM" id="SSF48371">
    <property type="entry name" value="ARM repeat"/>
    <property type="match status" value="1"/>
</dbReference>
<keyword evidence="4" id="KW-0539">Nucleus</keyword>
<dbReference type="AlphaFoldDB" id="A0A914I8K8"/>
<dbReference type="InterPro" id="IPR001606">
    <property type="entry name" value="ARID_dom"/>
</dbReference>
<feature type="region of interest" description="Disordered" evidence="5">
    <location>
        <begin position="530"/>
        <end position="559"/>
    </location>
</feature>
<evidence type="ECO:0000256" key="1">
    <source>
        <dbReference type="ARBA" id="ARBA00022853"/>
    </source>
</evidence>
<evidence type="ECO:0000256" key="3">
    <source>
        <dbReference type="ARBA" id="ARBA00023163"/>
    </source>
</evidence>
<dbReference type="GO" id="GO:0006325">
    <property type="term" value="P:chromatin organization"/>
    <property type="evidence" value="ECO:0007669"/>
    <property type="project" value="UniProtKB-KW"/>
</dbReference>
<dbReference type="InterPro" id="IPR052406">
    <property type="entry name" value="Chromatin_Remodeling_Comp"/>
</dbReference>
<keyword evidence="3" id="KW-0804">Transcription</keyword>
<dbReference type="Proteomes" id="UP000887572">
    <property type="component" value="Unplaced"/>
</dbReference>
<dbReference type="PROSITE" id="PS51011">
    <property type="entry name" value="ARID"/>
    <property type="match status" value="1"/>
</dbReference>
<accession>A0A914I8K8</accession>
<feature type="compositionally biased region" description="Basic and acidic residues" evidence="5">
    <location>
        <begin position="896"/>
        <end position="906"/>
    </location>
</feature>
<feature type="region of interest" description="Disordered" evidence="5">
    <location>
        <begin position="855"/>
        <end position="912"/>
    </location>
</feature>
<dbReference type="SMART" id="SM01014">
    <property type="entry name" value="ARID"/>
    <property type="match status" value="1"/>
</dbReference>
<feature type="compositionally biased region" description="Polar residues" evidence="5">
    <location>
        <begin position="880"/>
        <end position="893"/>
    </location>
</feature>
<dbReference type="Gene3D" id="1.25.10.10">
    <property type="entry name" value="Leucine-rich Repeat Variant"/>
    <property type="match status" value="1"/>
</dbReference>
<proteinExistence type="predicted"/>
<dbReference type="Pfam" id="PF01388">
    <property type="entry name" value="ARID"/>
    <property type="match status" value="1"/>
</dbReference>
<dbReference type="GO" id="GO:0003677">
    <property type="term" value="F:DNA binding"/>
    <property type="evidence" value="ECO:0007669"/>
    <property type="project" value="InterPro"/>
</dbReference>
<feature type="compositionally biased region" description="Low complexity" evidence="5">
    <location>
        <begin position="860"/>
        <end position="879"/>
    </location>
</feature>
<evidence type="ECO:0000313" key="7">
    <source>
        <dbReference type="Proteomes" id="UP000887572"/>
    </source>
</evidence>
<dbReference type="InterPro" id="IPR016024">
    <property type="entry name" value="ARM-type_fold"/>
</dbReference>
<dbReference type="PANTHER" id="PTHR22970">
    <property type="entry name" value="AT-RICH INTERACTIVE DOMAIN-CONTAINING PROTEIN 2"/>
    <property type="match status" value="1"/>
</dbReference>
<evidence type="ECO:0000256" key="5">
    <source>
        <dbReference type="SAM" id="MobiDB-lite"/>
    </source>
</evidence>
<keyword evidence="7" id="KW-1185">Reference proteome</keyword>
<dbReference type="SMART" id="SM00501">
    <property type="entry name" value="BRIGHT"/>
    <property type="match status" value="1"/>
</dbReference>
<dbReference type="WBParaSite" id="Gr19_v10_g8286.t1">
    <property type="protein sequence ID" value="Gr19_v10_g8286.t1"/>
    <property type="gene ID" value="Gr19_v10_g8286"/>
</dbReference>